<evidence type="ECO:0000256" key="1">
    <source>
        <dbReference type="ARBA" id="ARBA00022679"/>
    </source>
</evidence>
<dbReference type="InterPro" id="IPR011009">
    <property type="entry name" value="Kinase-like_dom_sf"/>
</dbReference>
<evidence type="ECO:0000256" key="4">
    <source>
        <dbReference type="ARBA" id="ARBA00022840"/>
    </source>
</evidence>
<dbReference type="GO" id="GO:0005524">
    <property type="term" value="F:ATP binding"/>
    <property type="evidence" value="ECO:0007669"/>
    <property type="project" value="UniProtKB-UniRule"/>
</dbReference>
<dbReference type="InterPro" id="IPR000719">
    <property type="entry name" value="Prot_kinase_dom"/>
</dbReference>
<dbReference type="STRING" id="49390.A0A068V557"/>
<dbReference type="SUPFAM" id="SSF56112">
    <property type="entry name" value="Protein kinase-like (PK-like)"/>
    <property type="match status" value="1"/>
</dbReference>
<dbReference type="Proteomes" id="UP000295252">
    <property type="component" value="Chromosome VIII"/>
</dbReference>
<dbReference type="AlphaFoldDB" id="A0A068V557"/>
<evidence type="ECO:0000256" key="6">
    <source>
        <dbReference type="RuleBase" id="RU000304"/>
    </source>
</evidence>
<protein>
    <recommendedName>
        <fullName evidence="8">Protein kinase domain-containing protein</fullName>
    </recommendedName>
</protein>
<evidence type="ECO:0000256" key="3">
    <source>
        <dbReference type="ARBA" id="ARBA00022777"/>
    </source>
</evidence>
<keyword evidence="4 5" id="KW-0067">ATP-binding</keyword>
<evidence type="ECO:0000256" key="2">
    <source>
        <dbReference type="ARBA" id="ARBA00022741"/>
    </source>
</evidence>
<reference evidence="10" key="1">
    <citation type="journal article" date="2014" name="Science">
        <title>The coffee genome provides insight into the convergent evolution of caffeine biosynthesis.</title>
        <authorList>
            <person name="Denoeud F."/>
            <person name="Carretero-Paulet L."/>
            <person name="Dereeper A."/>
            <person name="Droc G."/>
            <person name="Guyot R."/>
            <person name="Pietrella M."/>
            <person name="Zheng C."/>
            <person name="Alberti A."/>
            <person name="Anthony F."/>
            <person name="Aprea G."/>
            <person name="Aury J.M."/>
            <person name="Bento P."/>
            <person name="Bernard M."/>
            <person name="Bocs S."/>
            <person name="Campa C."/>
            <person name="Cenci A."/>
            <person name="Combes M.C."/>
            <person name="Crouzillat D."/>
            <person name="Da Silva C."/>
            <person name="Daddiego L."/>
            <person name="De Bellis F."/>
            <person name="Dussert S."/>
            <person name="Garsmeur O."/>
            <person name="Gayraud T."/>
            <person name="Guignon V."/>
            <person name="Jahn K."/>
            <person name="Jamilloux V."/>
            <person name="Joet T."/>
            <person name="Labadie K."/>
            <person name="Lan T."/>
            <person name="Leclercq J."/>
            <person name="Lepelley M."/>
            <person name="Leroy T."/>
            <person name="Li L.T."/>
            <person name="Librado P."/>
            <person name="Lopez L."/>
            <person name="Munoz A."/>
            <person name="Noel B."/>
            <person name="Pallavicini A."/>
            <person name="Perrotta G."/>
            <person name="Poncet V."/>
            <person name="Pot D."/>
            <person name="Priyono X."/>
            <person name="Rigoreau M."/>
            <person name="Rouard M."/>
            <person name="Rozas J."/>
            <person name="Tranchant-Dubreuil C."/>
            <person name="VanBuren R."/>
            <person name="Zhang Q."/>
            <person name="Andrade A.C."/>
            <person name="Argout X."/>
            <person name="Bertrand B."/>
            <person name="de Kochko A."/>
            <person name="Graziosi G."/>
            <person name="Henry R.J."/>
            <person name="Jayarama X."/>
            <person name="Ming R."/>
            <person name="Nagai C."/>
            <person name="Rounsley S."/>
            <person name="Sankoff D."/>
            <person name="Giuliano G."/>
            <person name="Albert V.A."/>
            <person name="Wincker P."/>
            <person name="Lashermes P."/>
        </authorList>
    </citation>
    <scope>NUCLEOTIDE SEQUENCE [LARGE SCALE GENOMIC DNA]</scope>
    <source>
        <strain evidence="10">cv. DH200-94</strain>
    </source>
</reference>
<dbReference type="OMA" id="FWESDDE"/>
<dbReference type="EMBL" id="HG739192">
    <property type="protein sequence ID" value="CDP15776.1"/>
    <property type="molecule type" value="Genomic_DNA"/>
</dbReference>
<dbReference type="InParanoid" id="A0A068V557"/>
<dbReference type="InterPro" id="IPR008271">
    <property type="entry name" value="Ser/Thr_kinase_AS"/>
</dbReference>
<dbReference type="Pfam" id="PF00069">
    <property type="entry name" value="Pkinase"/>
    <property type="match status" value="1"/>
</dbReference>
<feature type="binding site" evidence="5">
    <location>
        <position position="32"/>
    </location>
    <ligand>
        <name>ATP</name>
        <dbReference type="ChEBI" id="CHEBI:30616"/>
    </ligand>
</feature>
<dbReference type="PROSITE" id="PS00107">
    <property type="entry name" value="PROTEIN_KINASE_ATP"/>
    <property type="match status" value="1"/>
</dbReference>
<sequence>MGCWTRGPIIGRGSSATVSLATTASGELLAVKSADLSCSSVLQKEESLISELSSPYIVKYVGCDVTTENDKPLYNLLMEYVPGGTLSDQIRKQGGPLEESMIQVFAHQILQGLDYLHLNGIVHCDIKGQNVLIGRDGAKIGDLGCARVVEEGNGMAGKSVICGTPMFMAPEVARGEEQGFAADIWALGCTIIEMATANNPWPDMEDPVSALYRIGYSGDVPEFPCWLSDGAKEFLSKCLKRDAKERWTARELLQHPFFHGVGEEKEAEFVRNSPTTVLDQGFWDSMEVAESSLQDSSHIVSSLGSPADRIKNLMGNLFSSNANFPNWSEDGDWVTVRGTDSQEIQPVSQQNENSEVHDSQLAMDPFLYSIDLEEELESSIVIDDLLINCLVDEISNVGNVSGGLNLTLSCDNVEETFNFVAKILDFDMNIMKFWFLINSILSEAHVFLCLLYFKVQHI</sequence>
<name>A0A068V557_COFCA</name>
<dbReference type="FunCoup" id="A0A068V557">
    <property type="interactions" value="418"/>
</dbReference>
<keyword evidence="1" id="KW-0808">Transferase</keyword>
<dbReference type="GO" id="GO:0007165">
    <property type="term" value="P:signal transduction"/>
    <property type="evidence" value="ECO:0007669"/>
    <property type="project" value="TreeGrafter"/>
</dbReference>
<keyword evidence="6" id="KW-0723">Serine/threonine-protein kinase</keyword>
<evidence type="ECO:0000313" key="10">
    <source>
        <dbReference type="Proteomes" id="UP000295252"/>
    </source>
</evidence>
<gene>
    <name evidence="9" type="ORF">GSCOC_T00015855001</name>
</gene>
<keyword evidence="7" id="KW-0472">Membrane</keyword>
<dbReference type="InterPro" id="IPR017441">
    <property type="entry name" value="Protein_kinase_ATP_BS"/>
</dbReference>
<dbReference type="InterPro" id="IPR052751">
    <property type="entry name" value="Plant_MAPKKK"/>
</dbReference>
<feature type="transmembrane region" description="Helical" evidence="7">
    <location>
        <begin position="433"/>
        <end position="453"/>
    </location>
</feature>
<keyword evidence="7" id="KW-0812">Transmembrane</keyword>
<dbReference type="Gramene" id="CDP15776">
    <property type="protein sequence ID" value="CDP15776"/>
    <property type="gene ID" value="GSCOC_T00015855001"/>
</dbReference>
<evidence type="ECO:0000313" key="9">
    <source>
        <dbReference type="EMBL" id="CDP15776.1"/>
    </source>
</evidence>
<dbReference type="PANTHER" id="PTHR48011:SF76">
    <property type="entry name" value="MITOGEN-ACTIVATED PROTEIN KINASE KINASE KINASE 15"/>
    <property type="match status" value="1"/>
</dbReference>
<evidence type="ECO:0000256" key="5">
    <source>
        <dbReference type="PROSITE-ProRule" id="PRU10141"/>
    </source>
</evidence>
<feature type="domain" description="Protein kinase" evidence="8">
    <location>
        <begin position="4"/>
        <end position="258"/>
    </location>
</feature>
<keyword evidence="3" id="KW-0418">Kinase</keyword>
<dbReference type="OrthoDB" id="275301at2759"/>
<accession>A0A068V557</accession>
<evidence type="ECO:0000259" key="8">
    <source>
        <dbReference type="PROSITE" id="PS50011"/>
    </source>
</evidence>
<dbReference type="PhylomeDB" id="A0A068V557"/>
<comment type="similarity">
    <text evidence="6">Belongs to the protein kinase superfamily.</text>
</comment>
<dbReference type="PANTHER" id="PTHR48011">
    <property type="entry name" value="CCR4-NOT TRANSCRIPTIONAL COMPLEX SUBUNIT CAF120-RELATED"/>
    <property type="match status" value="1"/>
</dbReference>
<evidence type="ECO:0000256" key="7">
    <source>
        <dbReference type="SAM" id="Phobius"/>
    </source>
</evidence>
<dbReference type="Gene3D" id="1.10.510.10">
    <property type="entry name" value="Transferase(Phosphotransferase) domain 1"/>
    <property type="match status" value="1"/>
</dbReference>
<dbReference type="PROSITE" id="PS50011">
    <property type="entry name" value="PROTEIN_KINASE_DOM"/>
    <property type="match status" value="1"/>
</dbReference>
<proteinExistence type="inferred from homology"/>
<keyword evidence="2 5" id="KW-0547">Nucleotide-binding</keyword>
<keyword evidence="10" id="KW-1185">Reference proteome</keyword>
<dbReference type="CDD" id="cd06606">
    <property type="entry name" value="STKc_MAPKKK"/>
    <property type="match status" value="1"/>
</dbReference>
<dbReference type="SMART" id="SM00220">
    <property type="entry name" value="S_TKc"/>
    <property type="match status" value="1"/>
</dbReference>
<keyword evidence="7" id="KW-1133">Transmembrane helix</keyword>
<dbReference type="PROSITE" id="PS00108">
    <property type="entry name" value="PROTEIN_KINASE_ST"/>
    <property type="match status" value="1"/>
</dbReference>
<dbReference type="GO" id="GO:0004674">
    <property type="term" value="F:protein serine/threonine kinase activity"/>
    <property type="evidence" value="ECO:0007669"/>
    <property type="project" value="UniProtKB-KW"/>
</dbReference>
<organism evidence="9 10">
    <name type="scientific">Coffea canephora</name>
    <name type="common">Robusta coffee</name>
    <dbReference type="NCBI Taxonomy" id="49390"/>
    <lineage>
        <taxon>Eukaryota</taxon>
        <taxon>Viridiplantae</taxon>
        <taxon>Streptophyta</taxon>
        <taxon>Embryophyta</taxon>
        <taxon>Tracheophyta</taxon>
        <taxon>Spermatophyta</taxon>
        <taxon>Magnoliopsida</taxon>
        <taxon>eudicotyledons</taxon>
        <taxon>Gunneridae</taxon>
        <taxon>Pentapetalae</taxon>
        <taxon>asterids</taxon>
        <taxon>lamiids</taxon>
        <taxon>Gentianales</taxon>
        <taxon>Rubiaceae</taxon>
        <taxon>Ixoroideae</taxon>
        <taxon>Gardenieae complex</taxon>
        <taxon>Bertiereae - Coffeeae clade</taxon>
        <taxon>Coffeeae</taxon>
        <taxon>Coffea</taxon>
    </lineage>
</organism>